<evidence type="ECO:0000256" key="3">
    <source>
        <dbReference type="ARBA" id="ARBA00022801"/>
    </source>
</evidence>
<dbReference type="PROSITE" id="PS50106">
    <property type="entry name" value="PDZ"/>
    <property type="match status" value="1"/>
</dbReference>
<dbReference type="PANTHER" id="PTHR22939:SF129">
    <property type="entry name" value="SERINE PROTEASE HTRA2, MITOCHONDRIAL"/>
    <property type="match status" value="1"/>
</dbReference>
<gene>
    <name evidence="5" type="ORF">METZ01_LOCUS125443</name>
</gene>
<dbReference type="Gene3D" id="2.30.42.10">
    <property type="match status" value="1"/>
</dbReference>
<dbReference type="GO" id="GO:0004252">
    <property type="term" value="F:serine-type endopeptidase activity"/>
    <property type="evidence" value="ECO:0007669"/>
    <property type="project" value="InterPro"/>
</dbReference>
<dbReference type="PRINTS" id="PR00834">
    <property type="entry name" value="PROTEASES2C"/>
</dbReference>
<organism evidence="5">
    <name type="scientific">marine metagenome</name>
    <dbReference type="NCBI Taxonomy" id="408172"/>
    <lineage>
        <taxon>unclassified sequences</taxon>
        <taxon>metagenomes</taxon>
        <taxon>ecological metagenomes</taxon>
    </lineage>
</organism>
<evidence type="ECO:0000256" key="2">
    <source>
        <dbReference type="ARBA" id="ARBA00022670"/>
    </source>
</evidence>
<proteinExistence type="inferred from homology"/>
<name>A0A381Y685_9ZZZZ</name>
<dbReference type="InterPro" id="IPR009003">
    <property type="entry name" value="Peptidase_S1_PA"/>
</dbReference>
<dbReference type="Pfam" id="PF13365">
    <property type="entry name" value="Trypsin_2"/>
    <property type="match status" value="1"/>
</dbReference>
<dbReference type="GO" id="GO:0006508">
    <property type="term" value="P:proteolysis"/>
    <property type="evidence" value="ECO:0007669"/>
    <property type="project" value="UniProtKB-KW"/>
</dbReference>
<dbReference type="Pfam" id="PF13180">
    <property type="entry name" value="PDZ_2"/>
    <property type="match status" value="1"/>
</dbReference>
<dbReference type="SUPFAM" id="SSF50156">
    <property type="entry name" value="PDZ domain-like"/>
    <property type="match status" value="1"/>
</dbReference>
<dbReference type="PANTHER" id="PTHR22939">
    <property type="entry name" value="SERINE PROTEASE FAMILY S1C HTRA-RELATED"/>
    <property type="match status" value="1"/>
</dbReference>
<dbReference type="Gene3D" id="2.40.10.120">
    <property type="match status" value="1"/>
</dbReference>
<sequence>MLPVRLLFGVAMIDAPRPIVTEIPILPDAMVSIRTHIPEDAMSAGLLGTERAGHGVRIREDGLIATIGYVINEAEKIWITTSEGVVVPGFVVGSDFESGLGLVKPTMSLTGPAMKVGSSSFLRVNDPVTILGSGSENKMTAANVVAKQEFAGRWEYVLDEALFTAPPHENWSGAALIDKNGNLCGIGSLVIQGFEAHSSSETVNMFVPIDLLTPIIDEICERGQRLAPARPWMGVLVHDGDESLTVVGVYRNCPADKAGLQPGDVVLRVNEEPVSTLANMFRRVWSLGSAGVEIPITVLRDSERCETVIESADRTAFMRKGTLQ</sequence>
<evidence type="ECO:0000313" key="5">
    <source>
        <dbReference type="EMBL" id="SVA72589.1"/>
    </source>
</evidence>
<dbReference type="SUPFAM" id="SSF50494">
    <property type="entry name" value="Trypsin-like serine proteases"/>
    <property type="match status" value="1"/>
</dbReference>
<keyword evidence="2" id="KW-0645">Protease</keyword>
<dbReference type="AlphaFoldDB" id="A0A381Y685"/>
<comment type="similarity">
    <text evidence="1">Belongs to the peptidase S1C family.</text>
</comment>
<feature type="domain" description="PDZ" evidence="4">
    <location>
        <begin position="233"/>
        <end position="302"/>
    </location>
</feature>
<dbReference type="InterPro" id="IPR001478">
    <property type="entry name" value="PDZ"/>
</dbReference>
<dbReference type="InterPro" id="IPR036034">
    <property type="entry name" value="PDZ_sf"/>
</dbReference>
<evidence type="ECO:0000256" key="1">
    <source>
        <dbReference type="ARBA" id="ARBA00010541"/>
    </source>
</evidence>
<dbReference type="EMBL" id="UINC01017495">
    <property type="protein sequence ID" value="SVA72589.1"/>
    <property type="molecule type" value="Genomic_DNA"/>
</dbReference>
<dbReference type="InterPro" id="IPR001940">
    <property type="entry name" value="Peptidase_S1C"/>
</dbReference>
<protein>
    <recommendedName>
        <fullName evidence="4">PDZ domain-containing protein</fullName>
    </recommendedName>
</protein>
<evidence type="ECO:0000259" key="4">
    <source>
        <dbReference type="PROSITE" id="PS50106"/>
    </source>
</evidence>
<accession>A0A381Y685</accession>
<keyword evidence="3" id="KW-0378">Hydrolase</keyword>
<reference evidence="5" key="1">
    <citation type="submission" date="2018-05" db="EMBL/GenBank/DDBJ databases">
        <authorList>
            <person name="Lanie J.A."/>
            <person name="Ng W.-L."/>
            <person name="Kazmierczak K.M."/>
            <person name="Andrzejewski T.M."/>
            <person name="Davidsen T.M."/>
            <person name="Wayne K.J."/>
            <person name="Tettelin H."/>
            <person name="Glass J.I."/>
            <person name="Rusch D."/>
            <person name="Podicherti R."/>
            <person name="Tsui H.-C.T."/>
            <person name="Winkler M.E."/>
        </authorList>
    </citation>
    <scope>NUCLEOTIDE SEQUENCE</scope>
</reference>
<dbReference type="SMART" id="SM00228">
    <property type="entry name" value="PDZ"/>
    <property type="match status" value="1"/>
</dbReference>